<dbReference type="OrthoDB" id="551907at2759"/>
<dbReference type="SUPFAM" id="SSF46689">
    <property type="entry name" value="Homeodomain-like"/>
    <property type="match status" value="1"/>
</dbReference>
<dbReference type="AlphaFoldDB" id="A0A6J1BR41"/>
<organism evidence="7 8">
    <name type="scientific">Herrania umbratica</name>
    <dbReference type="NCBI Taxonomy" id="108875"/>
    <lineage>
        <taxon>Eukaryota</taxon>
        <taxon>Viridiplantae</taxon>
        <taxon>Streptophyta</taxon>
        <taxon>Embryophyta</taxon>
        <taxon>Tracheophyta</taxon>
        <taxon>Spermatophyta</taxon>
        <taxon>Magnoliopsida</taxon>
        <taxon>eudicotyledons</taxon>
        <taxon>Gunneridae</taxon>
        <taxon>Pentapetalae</taxon>
        <taxon>rosids</taxon>
        <taxon>malvids</taxon>
        <taxon>Malvales</taxon>
        <taxon>Malvaceae</taxon>
        <taxon>Byttnerioideae</taxon>
        <taxon>Herrania</taxon>
    </lineage>
</organism>
<evidence type="ECO:0000259" key="6">
    <source>
        <dbReference type="PROSITE" id="PS51294"/>
    </source>
</evidence>
<dbReference type="Gene3D" id="1.10.10.60">
    <property type="entry name" value="Homeodomain-like"/>
    <property type="match status" value="1"/>
</dbReference>
<evidence type="ECO:0000256" key="2">
    <source>
        <dbReference type="ARBA" id="ARBA00023015"/>
    </source>
</evidence>
<sequence>MANYTVKRIEISDEKKKESDIQAETSSSAGFQKLPSFDLNEEAIGYENDGDEINANNQTTSQGKERTCRVRQYVRSKMPRLRWTPDLHLSFVHAVERLGGQERATPKLVLQMMNIRGLSIAHVKSHLQMYRSKKLDKLGQVVSQTSKVKRGREDFLGTYRRFSPGGHFRIDNASPLPSPPVLLKQPYQPWGSAAPCNNTLGIENEPTVVFFQNGNNELTSSHVFDLREAIARSSRFLEDKRWPPRKMFANQGKLSRSCSDISCRWNSNSKANNSSNDEFQICSSPTFFNCCQQPLSLLVAGVKGARRLLPYHMNEETSQMEESSTGNRGRLREDKYRSLNLDLSLHNSLDNGCGGLKDNDGRIQEIDTVLALSLSPSALTQQALSSSEQHKEIDHLIRATFGTST</sequence>
<evidence type="ECO:0000256" key="3">
    <source>
        <dbReference type="ARBA" id="ARBA00023163"/>
    </source>
</evidence>
<evidence type="ECO:0000256" key="5">
    <source>
        <dbReference type="SAM" id="MobiDB-lite"/>
    </source>
</evidence>
<proteinExistence type="predicted"/>
<dbReference type="GO" id="GO:0003700">
    <property type="term" value="F:DNA-binding transcription factor activity"/>
    <property type="evidence" value="ECO:0007669"/>
    <property type="project" value="InterPro"/>
</dbReference>
<gene>
    <name evidence="8" type="primary">LOC110429146</name>
</gene>
<name>A0A6J1BR41_9ROSI</name>
<protein>
    <submittedName>
        <fullName evidence="8">Myb family transcription factor At1g14600</fullName>
    </submittedName>
</protein>
<dbReference type="InterPro" id="IPR017930">
    <property type="entry name" value="Myb_dom"/>
</dbReference>
<dbReference type="GO" id="GO:0003677">
    <property type="term" value="F:DNA binding"/>
    <property type="evidence" value="ECO:0007669"/>
    <property type="project" value="InterPro"/>
</dbReference>
<dbReference type="NCBIfam" id="TIGR01557">
    <property type="entry name" value="myb_SHAQKYF"/>
    <property type="match status" value="1"/>
</dbReference>
<keyword evidence="4" id="KW-0539">Nucleus</keyword>
<keyword evidence="7" id="KW-1185">Reference proteome</keyword>
<comment type="subcellular location">
    <subcellularLocation>
        <location evidence="1">Nucleus</location>
    </subcellularLocation>
</comment>
<feature type="domain" description="HTH myb-type" evidence="6">
    <location>
        <begin position="75"/>
        <end position="135"/>
    </location>
</feature>
<dbReference type="InterPro" id="IPR001005">
    <property type="entry name" value="SANT/Myb"/>
</dbReference>
<dbReference type="FunFam" id="1.10.10.60:FF:000002">
    <property type="entry name" value="Myb family transcription factor"/>
    <property type="match status" value="1"/>
</dbReference>
<dbReference type="InterPro" id="IPR046955">
    <property type="entry name" value="PHR1-like"/>
</dbReference>
<dbReference type="PROSITE" id="PS51294">
    <property type="entry name" value="HTH_MYB"/>
    <property type="match status" value="1"/>
</dbReference>
<reference evidence="8" key="1">
    <citation type="submission" date="2025-08" db="UniProtKB">
        <authorList>
            <consortium name="RefSeq"/>
        </authorList>
    </citation>
    <scope>IDENTIFICATION</scope>
    <source>
        <tissue evidence="8">Leaf</tissue>
    </source>
</reference>
<dbReference type="PANTHER" id="PTHR31314:SF174">
    <property type="entry name" value="OS02G0241200 PROTEIN"/>
    <property type="match status" value="1"/>
</dbReference>
<dbReference type="RefSeq" id="XP_021300714.1">
    <property type="nucleotide sequence ID" value="XM_021445039.1"/>
</dbReference>
<evidence type="ECO:0000256" key="4">
    <source>
        <dbReference type="ARBA" id="ARBA00023242"/>
    </source>
</evidence>
<evidence type="ECO:0000313" key="8">
    <source>
        <dbReference type="RefSeq" id="XP_021300714.1"/>
    </source>
</evidence>
<dbReference type="GO" id="GO:0005634">
    <property type="term" value="C:nucleus"/>
    <property type="evidence" value="ECO:0007669"/>
    <property type="project" value="UniProtKB-SubCell"/>
</dbReference>
<evidence type="ECO:0000256" key="1">
    <source>
        <dbReference type="ARBA" id="ARBA00004123"/>
    </source>
</evidence>
<dbReference type="PANTHER" id="PTHR31314">
    <property type="entry name" value="MYB FAMILY TRANSCRIPTION FACTOR PHL7-LIKE"/>
    <property type="match status" value="1"/>
</dbReference>
<dbReference type="Proteomes" id="UP000504621">
    <property type="component" value="Unplaced"/>
</dbReference>
<keyword evidence="2" id="KW-0805">Transcription regulation</keyword>
<accession>A0A6J1BR41</accession>
<dbReference type="InterPro" id="IPR009057">
    <property type="entry name" value="Homeodomain-like_sf"/>
</dbReference>
<dbReference type="GeneID" id="110429146"/>
<evidence type="ECO:0000313" key="7">
    <source>
        <dbReference type="Proteomes" id="UP000504621"/>
    </source>
</evidence>
<feature type="region of interest" description="Disordered" evidence="5">
    <location>
        <begin position="1"/>
        <end position="27"/>
    </location>
</feature>
<feature type="compositionally biased region" description="Basic and acidic residues" evidence="5">
    <location>
        <begin position="7"/>
        <end position="20"/>
    </location>
</feature>
<keyword evidence="3" id="KW-0804">Transcription</keyword>
<dbReference type="InterPro" id="IPR006447">
    <property type="entry name" value="Myb_dom_plants"/>
</dbReference>
<dbReference type="Pfam" id="PF00249">
    <property type="entry name" value="Myb_DNA-binding"/>
    <property type="match status" value="1"/>
</dbReference>